<name>A0A7X7LWM8_9RHOO</name>
<organism evidence="2 3">
    <name type="scientific">Thauera phenolivorans</name>
    <dbReference type="NCBI Taxonomy" id="1792543"/>
    <lineage>
        <taxon>Bacteria</taxon>
        <taxon>Pseudomonadati</taxon>
        <taxon>Pseudomonadota</taxon>
        <taxon>Betaproteobacteria</taxon>
        <taxon>Rhodocyclales</taxon>
        <taxon>Zoogloeaceae</taxon>
        <taxon>Thauera</taxon>
    </lineage>
</organism>
<proteinExistence type="predicted"/>
<feature type="compositionally biased region" description="Low complexity" evidence="1">
    <location>
        <begin position="24"/>
        <end position="52"/>
    </location>
</feature>
<feature type="region of interest" description="Disordered" evidence="1">
    <location>
        <begin position="1"/>
        <end position="72"/>
    </location>
</feature>
<comment type="caution">
    <text evidence="2">The sequence shown here is derived from an EMBL/GenBank/DDBJ whole genome shotgun (WGS) entry which is preliminary data.</text>
</comment>
<reference evidence="2 3" key="1">
    <citation type="journal article" date="2020" name="Biotechnol. Biofuels">
        <title>New insights from the biogas microbiome by comprehensive genome-resolved metagenomics of nearly 1600 species originating from multiple anaerobic digesters.</title>
        <authorList>
            <person name="Campanaro S."/>
            <person name="Treu L."/>
            <person name="Rodriguez-R L.M."/>
            <person name="Kovalovszki A."/>
            <person name="Ziels R.M."/>
            <person name="Maus I."/>
            <person name="Zhu X."/>
            <person name="Kougias P.G."/>
            <person name="Basile A."/>
            <person name="Luo G."/>
            <person name="Schluter A."/>
            <person name="Konstantinidis K.T."/>
            <person name="Angelidaki I."/>
        </authorList>
    </citation>
    <scope>NUCLEOTIDE SEQUENCE [LARGE SCALE GENOMIC DNA]</scope>
    <source>
        <strain evidence="2">AS06rmzACSIP_256</strain>
    </source>
</reference>
<gene>
    <name evidence="2" type="ORF">GX576_10175</name>
</gene>
<accession>A0A7X7LWM8</accession>
<sequence>MTVAIESGSTTPAATTLGPDAKTSVETPASAPASASLEKPAAAAKTAAVTGKKSAKAEARAEKKPRPEKSVKEAFRLATSERKRIKVMRDDVKAAGRRPTESELIRAAIVRLGSHSSSEILAMVNALPPLEKRKGGKKR</sequence>
<evidence type="ECO:0000313" key="3">
    <source>
        <dbReference type="Proteomes" id="UP000536534"/>
    </source>
</evidence>
<dbReference type="Proteomes" id="UP000536534">
    <property type="component" value="Unassembled WGS sequence"/>
</dbReference>
<protein>
    <submittedName>
        <fullName evidence="2">Uncharacterized protein</fullName>
    </submittedName>
</protein>
<feature type="compositionally biased region" description="Basic and acidic residues" evidence="1">
    <location>
        <begin position="55"/>
        <end position="72"/>
    </location>
</feature>
<evidence type="ECO:0000313" key="2">
    <source>
        <dbReference type="EMBL" id="NLF54739.1"/>
    </source>
</evidence>
<dbReference type="AlphaFoldDB" id="A0A7X7LWM8"/>
<evidence type="ECO:0000256" key="1">
    <source>
        <dbReference type="SAM" id="MobiDB-lite"/>
    </source>
</evidence>
<dbReference type="EMBL" id="JAAYYV010000261">
    <property type="protein sequence ID" value="NLF54739.1"/>
    <property type="molecule type" value="Genomic_DNA"/>
</dbReference>